<dbReference type="Gramene" id="Pp3c1_32810V3.2">
    <property type="protein sequence ID" value="PAC:32966569.CDS.1"/>
    <property type="gene ID" value="Pp3c1_32810"/>
</dbReference>
<evidence type="ECO:0000313" key="3">
    <source>
        <dbReference type="EMBL" id="PNR63085.1"/>
    </source>
</evidence>
<dbReference type="Pfam" id="PF00566">
    <property type="entry name" value="RabGAP-TBC"/>
    <property type="match status" value="1"/>
</dbReference>
<dbReference type="FunCoup" id="A0A2K1LAN3">
    <property type="interactions" value="1306"/>
</dbReference>
<keyword evidence="1" id="KW-0472">Membrane</keyword>
<feature type="domain" description="Rab-GAP TBC" evidence="2">
    <location>
        <begin position="90"/>
        <end position="350"/>
    </location>
</feature>
<name>A0A2K1LAN3_PHYPA</name>
<reference evidence="3 5" key="2">
    <citation type="journal article" date="2018" name="Plant J.">
        <title>The Physcomitrella patens chromosome-scale assembly reveals moss genome structure and evolution.</title>
        <authorList>
            <person name="Lang D."/>
            <person name="Ullrich K.K."/>
            <person name="Murat F."/>
            <person name="Fuchs J."/>
            <person name="Jenkins J."/>
            <person name="Haas F.B."/>
            <person name="Piednoel M."/>
            <person name="Gundlach H."/>
            <person name="Van Bel M."/>
            <person name="Meyberg R."/>
            <person name="Vives C."/>
            <person name="Morata J."/>
            <person name="Symeonidi A."/>
            <person name="Hiss M."/>
            <person name="Muchero W."/>
            <person name="Kamisugi Y."/>
            <person name="Saleh O."/>
            <person name="Blanc G."/>
            <person name="Decker E.L."/>
            <person name="van Gessel N."/>
            <person name="Grimwood J."/>
            <person name="Hayes R.D."/>
            <person name="Graham S.W."/>
            <person name="Gunter L.E."/>
            <person name="McDaniel S.F."/>
            <person name="Hoernstein S.N.W."/>
            <person name="Larsson A."/>
            <person name="Li F.W."/>
            <person name="Perroud P.F."/>
            <person name="Phillips J."/>
            <person name="Ranjan P."/>
            <person name="Rokshar D.S."/>
            <person name="Rothfels C.J."/>
            <person name="Schneider L."/>
            <person name="Shu S."/>
            <person name="Stevenson D.W."/>
            <person name="Thummler F."/>
            <person name="Tillich M."/>
            <person name="Villarreal Aguilar J.C."/>
            <person name="Widiez T."/>
            <person name="Wong G.K."/>
            <person name="Wymore A."/>
            <person name="Zhang Y."/>
            <person name="Zimmer A.D."/>
            <person name="Quatrano R.S."/>
            <person name="Mayer K.F.X."/>
            <person name="Goodstein D."/>
            <person name="Casacuberta J.M."/>
            <person name="Vandepoele K."/>
            <person name="Reski R."/>
            <person name="Cuming A.C."/>
            <person name="Tuskan G.A."/>
            <person name="Maumus F."/>
            <person name="Salse J."/>
            <person name="Schmutz J."/>
            <person name="Rensing S.A."/>
        </authorList>
    </citation>
    <scope>NUCLEOTIDE SEQUENCE [LARGE SCALE GENOMIC DNA]</scope>
    <source>
        <strain evidence="4 5">cv. Gransden 2004</strain>
    </source>
</reference>
<dbReference type="EMBL" id="ABEU02000001">
    <property type="protein sequence ID" value="PNR63085.1"/>
    <property type="molecule type" value="Genomic_DNA"/>
</dbReference>
<keyword evidence="1" id="KW-1133">Transmembrane helix</keyword>
<sequence>MPSSGSSQRYVSSVGVGVVTAVAGVAVAAAVGGFIYYNEGRLPFDLPFAITPKRYHSPLSNENWIASFDSEEGKLLDGGEKIIYKVRAGGVEPAIRAQVWPFLLGVYDLDSNLAEREVVQFTKHEEYEELRAQCAKAAKTLNDQGEEALSDFEQVDGTQAGEKVPDEEENFQTWRRIIKLDAVRMNAEWIPYAATQASVTSQEAERLSKEAGLMDDEHLEPPMRHHAARVVLILEAYTMYDPETGYCQGMSDLLSPFVALFDKDYEAFWCLVKFMEFARHNFRVDEVGIRRQLNMVSSIIKTADPELYLHLKSLGCEDCPFVYRMVVVLMRRELSFEQTLCLWEVMWADWAAIENKKGGGDSQMRDKLGPPSRDLLLYTIAAAVRTKRKNILNYTEKDDLVRECNGMAGHLDIWELLADARELLQLVRSKASKDD</sequence>
<dbReference type="InterPro" id="IPR035969">
    <property type="entry name" value="Rab-GAP_TBC_sf"/>
</dbReference>
<protein>
    <recommendedName>
        <fullName evidence="2">Rab-GAP TBC domain-containing protein</fullName>
    </recommendedName>
</protein>
<dbReference type="EnsemblPlants" id="Pp3c1_32810V3.1">
    <property type="protein sequence ID" value="PAC:32966568.CDS.1"/>
    <property type="gene ID" value="Pp3c1_32810"/>
</dbReference>
<evidence type="ECO:0000259" key="2">
    <source>
        <dbReference type="PROSITE" id="PS50086"/>
    </source>
</evidence>
<evidence type="ECO:0000313" key="4">
    <source>
        <dbReference type="EnsemblPlants" id="PAC:32966568.CDS.1"/>
    </source>
</evidence>
<accession>A0A2K1LAN3</accession>
<dbReference type="OrthoDB" id="10264062at2759"/>
<dbReference type="SUPFAM" id="SSF47923">
    <property type="entry name" value="Ypt/Rab-GAP domain of gyp1p"/>
    <property type="match status" value="2"/>
</dbReference>
<organism evidence="3">
    <name type="scientific">Physcomitrium patens</name>
    <name type="common">Spreading-leaved earth moss</name>
    <name type="synonym">Physcomitrella patens</name>
    <dbReference type="NCBI Taxonomy" id="3218"/>
    <lineage>
        <taxon>Eukaryota</taxon>
        <taxon>Viridiplantae</taxon>
        <taxon>Streptophyta</taxon>
        <taxon>Embryophyta</taxon>
        <taxon>Bryophyta</taxon>
        <taxon>Bryophytina</taxon>
        <taxon>Bryopsida</taxon>
        <taxon>Funariidae</taxon>
        <taxon>Funariales</taxon>
        <taxon>Funariaceae</taxon>
        <taxon>Physcomitrium</taxon>
    </lineage>
</organism>
<dbReference type="PaxDb" id="3218-PP1S355_57V6.1"/>
<dbReference type="SMART" id="SM00164">
    <property type="entry name" value="TBC"/>
    <property type="match status" value="1"/>
</dbReference>
<dbReference type="PROSITE" id="PS50086">
    <property type="entry name" value="TBC_RABGAP"/>
    <property type="match status" value="1"/>
</dbReference>
<dbReference type="Proteomes" id="UP000006727">
    <property type="component" value="Chromosome 1"/>
</dbReference>
<gene>
    <name evidence="4" type="primary">LOC112283930</name>
    <name evidence="3" type="ORF">PHYPA_001510</name>
</gene>
<feature type="transmembrane region" description="Helical" evidence="1">
    <location>
        <begin position="12"/>
        <end position="37"/>
    </location>
</feature>
<keyword evidence="5" id="KW-1185">Reference proteome</keyword>
<reference evidence="3 5" key="1">
    <citation type="journal article" date="2008" name="Science">
        <title>The Physcomitrella genome reveals evolutionary insights into the conquest of land by plants.</title>
        <authorList>
            <person name="Rensing S."/>
            <person name="Lang D."/>
            <person name="Zimmer A."/>
            <person name="Terry A."/>
            <person name="Salamov A."/>
            <person name="Shapiro H."/>
            <person name="Nishiyama T."/>
            <person name="Perroud P.-F."/>
            <person name="Lindquist E."/>
            <person name="Kamisugi Y."/>
            <person name="Tanahashi T."/>
            <person name="Sakakibara K."/>
            <person name="Fujita T."/>
            <person name="Oishi K."/>
            <person name="Shin-I T."/>
            <person name="Kuroki Y."/>
            <person name="Toyoda A."/>
            <person name="Suzuki Y."/>
            <person name="Hashimoto A."/>
            <person name="Yamaguchi K."/>
            <person name="Sugano A."/>
            <person name="Kohara Y."/>
            <person name="Fujiyama A."/>
            <person name="Anterola A."/>
            <person name="Aoki S."/>
            <person name="Ashton N."/>
            <person name="Barbazuk W.B."/>
            <person name="Barker E."/>
            <person name="Bennetzen J."/>
            <person name="Bezanilla M."/>
            <person name="Blankenship R."/>
            <person name="Cho S.H."/>
            <person name="Dutcher S."/>
            <person name="Estelle M."/>
            <person name="Fawcett J.A."/>
            <person name="Gundlach H."/>
            <person name="Hanada K."/>
            <person name="Heyl A."/>
            <person name="Hicks K.A."/>
            <person name="Hugh J."/>
            <person name="Lohr M."/>
            <person name="Mayer K."/>
            <person name="Melkozernov A."/>
            <person name="Murata T."/>
            <person name="Nelson D."/>
            <person name="Pils B."/>
            <person name="Prigge M."/>
            <person name="Reiss B."/>
            <person name="Renner T."/>
            <person name="Rombauts S."/>
            <person name="Rushton P."/>
            <person name="Sanderfoot A."/>
            <person name="Schween G."/>
            <person name="Shiu S.-H."/>
            <person name="Stueber K."/>
            <person name="Theodoulou F.L."/>
            <person name="Tu H."/>
            <person name="Van de Peer Y."/>
            <person name="Verrier P.J."/>
            <person name="Waters E."/>
            <person name="Wood A."/>
            <person name="Yang L."/>
            <person name="Cove D."/>
            <person name="Cuming A."/>
            <person name="Hasebe M."/>
            <person name="Lucas S."/>
            <person name="Mishler D.B."/>
            <person name="Reski R."/>
            <person name="Grigoriev I."/>
            <person name="Quatrano R.S."/>
            <person name="Boore J.L."/>
        </authorList>
    </citation>
    <scope>NUCLEOTIDE SEQUENCE [LARGE SCALE GENOMIC DNA]</scope>
    <source>
        <strain evidence="4 5">cv. Gransden 2004</strain>
    </source>
</reference>
<dbReference type="Gramene" id="Pp3c1_32810V3.1">
    <property type="protein sequence ID" value="PAC:32966568.CDS.1"/>
    <property type="gene ID" value="Pp3c1_32810"/>
</dbReference>
<dbReference type="Gene3D" id="1.10.8.270">
    <property type="entry name" value="putative rabgap domain of human tbc1 domain family member 14 like domains"/>
    <property type="match status" value="1"/>
</dbReference>
<reference evidence="4" key="3">
    <citation type="submission" date="2020-12" db="UniProtKB">
        <authorList>
            <consortium name="EnsemblPlants"/>
        </authorList>
    </citation>
    <scope>IDENTIFICATION</scope>
</reference>
<dbReference type="STRING" id="3218.A0A2K1LAN3"/>
<dbReference type="OMA" id="GPMTNQD"/>
<dbReference type="Gene3D" id="1.10.472.80">
    <property type="entry name" value="Ypt/Rab-GAP domain of gyp1p, domain 3"/>
    <property type="match status" value="1"/>
</dbReference>
<keyword evidence="1" id="KW-0812">Transmembrane</keyword>
<evidence type="ECO:0000313" key="5">
    <source>
        <dbReference type="Proteomes" id="UP000006727"/>
    </source>
</evidence>
<dbReference type="EnsemblPlants" id="Pp3c1_32810V3.2">
    <property type="protein sequence ID" value="PAC:32966569.CDS.1"/>
    <property type="gene ID" value="Pp3c1_32810"/>
</dbReference>
<proteinExistence type="predicted"/>
<dbReference type="InterPro" id="IPR000195">
    <property type="entry name" value="Rab-GAP-TBC_dom"/>
</dbReference>
<dbReference type="PANTHER" id="PTHR22957">
    <property type="entry name" value="TBC1 DOMAIN FAMILY MEMBER GTPASE-ACTIVATING PROTEIN"/>
    <property type="match status" value="1"/>
</dbReference>
<dbReference type="PANTHER" id="PTHR22957:SF507">
    <property type="entry name" value="OS08G0547200 PROTEIN"/>
    <property type="match status" value="1"/>
</dbReference>
<evidence type="ECO:0000256" key="1">
    <source>
        <dbReference type="SAM" id="Phobius"/>
    </source>
</evidence>
<dbReference type="AlphaFoldDB" id="A0A2K1LAN3"/>
<dbReference type="GO" id="GO:0005096">
    <property type="term" value="F:GTPase activator activity"/>
    <property type="evidence" value="ECO:0000318"/>
    <property type="project" value="GO_Central"/>
</dbReference>